<comment type="similarity">
    <text evidence="3 12">Belongs to the glycosyltransferase 22 family.</text>
</comment>
<dbReference type="UniPathway" id="UPA00378"/>
<dbReference type="GO" id="GO:0052917">
    <property type="term" value="F:dol-P-Man:Man(7)GlcNAc(2)-PP-Dol alpha-1,6-mannosyltransferase activity"/>
    <property type="evidence" value="ECO:0007669"/>
    <property type="project" value="UniProtKB-EC"/>
</dbReference>
<comment type="subcellular location">
    <subcellularLocation>
        <location evidence="1 12">Endoplasmic reticulum membrane</location>
        <topology evidence="1 12">Multi-pass membrane protein</topology>
    </subcellularLocation>
</comment>
<feature type="region of interest" description="Disordered" evidence="13">
    <location>
        <begin position="1"/>
        <end position="87"/>
    </location>
</feature>
<feature type="transmembrane region" description="Helical" evidence="12">
    <location>
        <begin position="131"/>
        <end position="149"/>
    </location>
</feature>
<sequence>MLSGGVAYTRQSQHGRAEGIRAASAPAGGRRVHPPSDLPLHQSGRELQPAGDARSAIPRAAAAAVRSPRVPRRGPEDLRGTARPGRVRSPRCLDAVGAASVQVPLSARRGVLGLCVIYALWKLQKEVRKQFGSAVALLFCLISATQFHLMFYCSRTLPNVFALPVVLLAFTAWIQQDHGRFIWLSAFAIIIFRSELCLFLGLMLLVSLTNSRLSVLKMLYYAVPAGIACLALTVTVDSIFWKRLLWPEGEVLWYNTVLNKSSNWGTSPFYWYFCVALPRALAFSSIFIPLGARDKRTLLLLLPTLGFIFLYSFLPHKELRFIIYTFPILNIVAAKGCSFVLNNYHKSWAFKVGSLGVIVHLIANAAYSSVSLYVSHFNYPGGVAMAELHKLVHRSTDVSLHIDVAAAQTGVSRFLEINPNWKYDKKENNKAGDRMMFAYTHILMEMDMNQLSHYKKTHRVLANISGVSRFGFNTTALPPIYLKLETKLVLLEKL</sequence>
<evidence type="ECO:0000256" key="9">
    <source>
        <dbReference type="ARBA" id="ARBA00023136"/>
    </source>
</evidence>
<accession>A0A6P8S726</accession>
<comment type="pathway">
    <text evidence="2">Protein modification; protein glycosylation.</text>
</comment>
<keyword evidence="14" id="KW-1185">Reference proteome</keyword>
<dbReference type="KEGG" id="gsh:117366645"/>
<dbReference type="PANTHER" id="PTHR22760:SF1">
    <property type="entry name" value="DOL-P-MAN:MAN(7)GLCNAC(2)-PP-DOL ALPHA-1,6-MANNOSYLTRANSFERASE"/>
    <property type="match status" value="1"/>
</dbReference>
<keyword evidence="5" id="KW-0808">Transferase</keyword>
<evidence type="ECO:0000256" key="4">
    <source>
        <dbReference type="ARBA" id="ARBA00022676"/>
    </source>
</evidence>
<dbReference type="PANTHER" id="PTHR22760">
    <property type="entry name" value="GLYCOSYLTRANSFERASE"/>
    <property type="match status" value="1"/>
</dbReference>
<evidence type="ECO:0000313" key="15">
    <source>
        <dbReference type="RefSeq" id="XP_033814160.1"/>
    </source>
</evidence>
<feature type="transmembrane region" description="Helical" evidence="12">
    <location>
        <begin position="348"/>
        <end position="367"/>
    </location>
</feature>
<comment type="function">
    <text evidence="10">Mannosyltransferase that operates in the biosynthetic pathway of dolichol-linked oligosaccharides, the glycan precursors employed in protein asparagine (N)-glycosylation. The assembly of dolichol-linked oligosaccharides begins on the cytosolic side of the endoplasmic reticulum membrane and finishes in its lumen. The sequential addition of sugars to dolichol pyrophosphate produces dolichol-linked oligosaccharides containing fourteen sugars, including two GlcNAcs, nine mannoses and three glucoses. Once assembled, the oligosaccharide is transferred from the lipid to nascent proteins by oligosaccharyltransferases. In the lumen of the endoplasmic reticulum, adds the eighth mannose residue in an alpha-1,6 linkage onto Man(7)GlcNAc(2)-PP-dolichol to produce Man(8)GlcNAc(2)-PP-dolichol.</text>
</comment>
<dbReference type="AlphaFoldDB" id="A0A6P8S726"/>
<name>A0A6P8S726_GEOSA</name>
<dbReference type="GO" id="GO:0006487">
    <property type="term" value="P:protein N-linked glycosylation"/>
    <property type="evidence" value="ECO:0007669"/>
    <property type="project" value="TreeGrafter"/>
</dbReference>
<evidence type="ECO:0000256" key="1">
    <source>
        <dbReference type="ARBA" id="ARBA00004477"/>
    </source>
</evidence>
<protein>
    <recommendedName>
        <fullName evidence="12">Mannosyltransferase</fullName>
        <ecNumber evidence="12">2.4.1.-</ecNumber>
    </recommendedName>
</protein>
<evidence type="ECO:0000256" key="3">
    <source>
        <dbReference type="ARBA" id="ARBA00007063"/>
    </source>
</evidence>
<evidence type="ECO:0000256" key="10">
    <source>
        <dbReference type="ARBA" id="ARBA00044721"/>
    </source>
</evidence>
<organism evidence="14 15">
    <name type="scientific">Geotrypetes seraphini</name>
    <name type="common">Gaboon caecilian</name>
    <name type="synonym">Caecilia seraphini</name>
    <dbReference type="NCBI Taxonomy" id="260995"/>
    <lineage>
        <taxon>Eukaryota</taxon>
        <taxon>Metazoa</taxon>
        <taxon>Chordata</taxon>
        <taxon>Craniata</taxon>
        <taxon>Vertebrata</taxon>
        <taxon>Euteleostomi</taxon>
        <taxon>Amphibia</taxon>
        <taxon>Gymnophiona</taxon>
        <taxon>Geotrypetes</taxon>
    </lineage>
</organism>
<dbReference type="InParanoid" id="A0A6P8S726"/>
<dbReference type="RefSeq" id="XP_033814160.1">
    <property type="nucleotide sequence ID" value="XM_033958269.1"/>
</dbReference>
<proteinExistence type="inferred from homology"/>
<dbReference type="FunCoup" id="A0A6P8S726">
    <property type="interactions" value="1645"/>
</dbReference>
<evidence type="ECO:0000256" key="11">
    <source>
        <dbReference type="ARBA" id="ARBA00048899"/>
    </source>
</evidence>
<dbReference type="CTD" id="79087"/>
<evidence type="ECO:0000256" key="8">
    <source>
        <dbReference type="ARBA" id="ARBA00022989"/>
    </source>
</evidence>
<feature type="transmembrane region" description="Helical" evidence="12">
    <location>
        <begin position="181"/>
        <end position="206"/>
    </location>
</feature>
<evidence type="ECO:0000256" key="5">
    <source>
        <dbReference type="ARBA" id="ARBA00022679"/>
    </source>
</evidence>
<feature type="transmembrane region" description="Helical" evidence="12">
    <location>
        <begin position="297"/>
        <end position="315"/>
    </location>
</feature>
<feature type="compositionally biased region" description="Low complexity" evidence="13">
    <location>
        <begin position="53"/>
        <end position="68"/>
    </location>
</feature>
<evidence type="ECO:0000256" key="12">
    <source>
        <dbReference type="RuleBase" id="RU363075"/>
    </source>
</evidence>
<dbReference type="Pfam" id="PF03901">
    <property type="entry name" value="Glyco_transf_22"/>
    <property type="match status" value="1"/>
</dbReference>
<keyword evidence="6 12" id="KW-0812">Transmembrane</keyword>
<dbReference type="OrthoDB" id="19039at2759"/>
<feature type="transmembrane region" description="Helical" evidence="12">
    <location>
        <begin position="156"/>
        <end position="175"/>
    </location>
</feature>
<keyword evidence="4 12" id="KW-0328">Glycosyltransferase</keyword>
<dbReference type="GeneID" id="117366645"/>
<gene>
    <name evidence="15" type="primary">ALG12</name>
</gene>
<comment type="catalytic activity">
    <reaction evidence="11">
        <text>an alpha-D-Man-(1-&gt;2)-alpha-D-Man-(1-&gt;2)-alpha-D-Man-(1-&gt;3)-[alpha-D-Man-(1-&gt;2)-alpha-D-Man-(1-&gt;3)-alpha-D-Man-(1-&gt;6)]-beta-D-Man-(1-&gt;4)-beta-D-GlcNAc-(1-&gt;4)-alpha-D-GlcNAc-diphospho-di-trans,poly-cis-dolichol + a di-trans,poly-cis-dolichyl beta-D-mannosyl phosphate = an alpha-D-Man-(1-&gt;2)-alpha-D-Man-(1-&gt;2)-alpha-D-Man-(1-&gt;3)-[alpha-D-Man-(1-&gt;2)-alpha-D-Man-(1-&gt;3)-[alpha-D-Man-(1-&gt;6)]-alpha-D-Man-(1-&gt;6)]-beta-D-Man-(1-&gt;4)-beta-D-GlcNAc-(1-&gt;4)-alpha-D-GlcNAc-diphospho-di-trans,poly-cis-dolichol + a di-trans,poly-cis-dolichyl phosphate + H(+)</text>
        <dbReference type="Rhea" id="RHEA:29535"/>
        <dbReference type="Rhea" id="RHEA-COMP:19498"/>
        <dbReference type="Rhea" id="RHEA-COMP:19501"/>
        <dbReference type="Rhea" id="RHEA-COMP:19518"/>
        <dbReference type="Rhea" id="RHEA-COMP:19519"/>
        <dbReference type="ChEBI" id="CHEBI:15378"/>
        <dbReference type="ChEBI" id="CHEBI:57683"/>
        <dbReference type="ChEBI" id="CHEBI:58211"/>
        <dbReference type="ChEBI" id="CHEBI:132517"/>
        <dbReference type="ChEBI" id="CHEBI:132519"/>
        <dbReference type="EC" id="2.4.1.260"/>
    </reaction>
    <physiologicalReaction direction="left-to-right" evidence="11">
        <dbReference type="Rhea" id="RHEA:29536"/>
    </physiologicalReaction>
</comment>
<evidence type="ECO:0000256" key="2">
    <source>
        <dbReference type="ARBA" id="ARBA00004922"/>
    </source>
</evidence>
<reference evidence="15" key="1">
    <citation type="submission" date="2025-08" db="UniProtKB">
        <authorList>
            <consortium name="RefSeq"/>
        </authorList>
    </citation>
    <scope>IDENTIFICATION</scope>
</reference>
<evidence type="ECO:0000256" key="13">
    <source>
        <dbReference type="SAM" id="MobiDB-lite"/>
    </source>
</evidence>
<evidence type="ECO:0000256" key="6">
    <source>
        <dbReference type="ARBA" id="ARBA00022692"/>
    </source>
</evidence>
<dbReference type="EC" id="2.4.1.-" evidence="12"/>
<feature type="transmembrane region" description="Helical" evidence="12">
    <location>
        <begin position="218"/>
        <end position="241"/>
    </location>
</feature>
<feature type="transmembrane region" description="Helical" evidence="12">
    <location>
        <begin position="269"/>
        <end position="290"/>
    </location>
</feature>
<evidence type="ECO:0000256" key="7">
    <source>
        <dbReference type="ARBA" id="ARBA00022824"/>
    </source>
</evidence>
<dbReference type="InterPro" id="IPR005599">
    <property type="entry name" value="GPI_mannosylTrfase"/>
</dbReference>
<keyword evidence="8 12" id="KW-1133">Transmembrane helix</keyword>
<keyword evidence="7 12" id="KW-0256">Endoplasmic reticulum</keyword>
<keyword evidence="9 12" id="KW-0472">Membrane</keyword>
<feature type="transmembrane region" description="Helical" evidence="12">
    <location>
        <begin position="321"/>
        <end position="341"/>
    </location>
</feature>
<dbReference type="Proteomes" id="UP000515159">
    <property type="component" value="Chromosome 9"/>
</dbReference>
<evidence type="ECO:0000313" key="14">
    <source>
        <dbReference type="Proteomes" id="UP000515159"/>
    </source>
</evidence>
<dbReference type="GO" id="GO:0005789">
    <property type="term" value="C:endoplasmic reticulum membrane"/>
    <property type="evidence" value="ECO:0007669"/>
    <property type="project" value="UniProtKB-SubCell"/>
</dbReference>